<dbReference type="Pfam" id="PF03572">
    <property type="entry name" value="Peptidase_S41"/>
    <property type="match status" value="1"/>
</dbReference>
<dbReference type="SMART" id="SM00245">
    <property type="entry name" value="TSPc"/>
    <property type="match status" value="1"/>
</dbReference>
<dbReference type="Gene3D" id="3.90.226.10">
    <property type="entry name" value="2-enoyl-CoA Hydratase, Chain A, domain 1"/>
    <property type="match status" value="1"/>
</dbReference>
<feature type="domain" description="Tail specific protease" evidence="1">
    <location>
        <begin position="169"/>
        <end position="386"/>
    </location>
</feature>
<proteinExistence type="predicted"/>
<dbReference type="InterPro" id="IPR029045">
    <property type="entry name" value="ClpP/crotonase-like_dom_sf"/>
</dbReference>
<comment type="caution">
    <text evidence="2">The sequence shown here is derived from an EMBL/GenBank/DDBJ whole genome shotgun (WGS) entry which is preliminary data.</text>
</comment>
<dbReference type="Proteomes" id="UP000646484">
    <property type="component" value="Unassembled WGS sequence"/>
</dbReference>
<dbReference type="InterPro" id="IPR036034">
    <property type="entry name" value="PDZ_sf"/>
</dbReference>
<dbReference type="EMBL" id="JACOOH010000001">
    <property type="protein sequence ID" value="MBC5619742.1"/>
    <property type="molecule type" value="Genomic_DNA"/>
</dbReference>
<evidence type="ECO:0000313" key="3">
    <source>
        <dbReference type="Proteomes" id="UP000646484"/>
    </source>
</evidence>
<dbReference type="SUPFAM" id="SSF52096">
    <property type="entry name" value="ClpP/crotonase"/>
    <property type="match status" value="1"/>
</dbReference>
<name>A0ABR7CVN5_9BACT</name>
<keyword evidence="3" id="KW-1185">Reference proteome</keyword>
<dbReference type="PANTHER" id="PTHR32060:SF30">
    <property type="entry name" value="CARBOXY-TERMINAL PROCESSING PROTEASE CTPA"/>
    <property type="match status" value="1"/>
</dbReference>
<dbReference type="PROSITE" id="PS51257">
    <property type="entry name" value="PROKAR_LIPOPROTEIN"/>
    <property type="match status" value="1"/>
</dbReference>
<evidence type="ECO:0000259" key="1">
    <source>
        <dbReference type="SMART" id="SM00245"/>
    </source>
</evidence>
<dbReference type="Gene3D" id="3.30.750.170">
    <property type="match status" value="1"/>
</dbReference>
<dbReference type="SUPFAM" id="SSF50156">
    <property type="entry name" value="PDZ domain-like"/>
    <property type="match status" value="1"/>
</dbReference>
<dbReference type="RefSeq" id="WP_186974648.1">
    <property type="nucleotide sequence ID" value="NZ_JACOOH010000001.1"/>
</dbReference>
<dbReference type="InterPro" id="IPR041489">
    <property type="entry name" value="PDZ_6"/>
</dbReference>
<sequence>MYRICFFLVLIGLLIGCEDTSVRPSPPSRTYERINTFTKDKMTDQYFWADEVKDKKIEADLDPLTYFANMKYEKDPWSRITKSQGFGEIADASGYENGFGYHLNFWEDKGYIIAEVNFVYDNSPAAKAGIKRGDLITRMDGKKITTENYTNLYYKSVLSIGLSEDEVSEPYKTIELTAQNFTINPILAYGVIDHEERKIGHIAYSSFVYRNTTSLLQLNNVFQKLKEEGIEELILDLRYNSGGYMLAVKRLCSLIAPESVVESEEILIHKRWNDVYQEKYADIPEQLEERFDKTVPADSRLNLSRLWVITGKETASASELLISALSPYMEVNVIGVPTVGKNMGGITFTPTESDLQGWNITLISLLYTNSRGESVRGGIQPKEYIPEPFPHRYELDDVNDPLLAATLALIPGKTPVALKSRSMSVEKYNRIIPEKASSVVIFEDHGKK</sequence>
<protein>
    <submittedName>
        <fullName evidence="2">PDZ domain-containing protein</fullName>
    </submittedName>
</protein>
<dbReference type="InterPro" id="IPR005151">
    <property type="entry name" value="Tail-specific_protease"/>
</dbReference>
<gene>
    <name evidence="2" type="ORF">H8S64_01375</name>
</gene>
<dbReference type="PANTHER" id="PTHR32060">
    <property type="entry name" value="TAIL-SPECIFIC PROTEASE"/>
    <property type="match status" value="1"/>
</dbReference>
<organism evidence="2 3">
    <name type="scientific">Butyricimonas hominis</name>
    <dbReference type="NCBI Taxonomy" id="2763032"/>
    <lineage>
        <taxon>Bacteria</taxon>
        <taxon>Pseudomonadati</taxon>
        <taxon>Bacteroidota</taxon>
        <taxon>Bacteroidia</taxon>
        <taxon>Bacteroidales</taxon>
        <taxon>Odoribacteraceae</taxon>
        <taxon>Butyricimonas</taxon>
    </lineage>
</organism>
<reference evidence="2 3" key="1">
    <citation type="submission" date="2020-08" db="EMBL/GenBank/DDBJ databases">
        <title>Genome public.</title>
        <authorList>
            <person name="Liu C."/>
            <person name="Sun Q."/>
        </authorList>
    </citation>
    <scope>NUCLEOTIDE SEQUENCE [LARGE SCALE GENOMIC DNA]</scope>
    <source>
        <strain evidence="2 3">NSJ-56</strain>
    </source>
</reference>
<accession>A0ABR7CVN5</accession>
<dbReference type="Pfam" id="PF17820">
    <property type="entry name" value="PDZ_6"/>
    <property type="match status" value="1"/>
</dbReference>
<dbReference type="Gene3D" id="2.30.42.10">
    <property type="match status" value="1"/>
</dbReference>
<evidence type="ECO:0000313" key="2">
    <source>
        <dbReference type="EMBL" id="MBC5619742.1"/>
    </source>
</evidence>